<name>A0A916SYY7_9SPHN</name>
<dbReference type="AlphaFoldDB" id="A0A916SYY7"/>
<organism evidence="2 3">
    <name type="scientific">Sphingomonas metalli</name>
    <dbReference type="NCBI Taxonomy" id="1779358"/>
    <lineage>
        <taxon>Bacteria</taxon>
        <taxon>Pseudomonadati</taxon>
        <taxon>Pseudomonadota</taxon>
        <taxon>Alphaproteobacteria</taxon>
        <taxon>Sphingomonadales</taxon>
        <taxon>Sphingomonadaceae</taxon>
        <taxon>Sphingomonas</taxon>
    </lineage>
</organism>
<evidence type="ECO:0000256" key="1">
    <source>
        <dbReference type="SAM" id="MobiDB-lite"/>
    </source>
</evidence>
<reference evidence="2" key="2">
    <citation type="submission" date="2020-09" db="EMBL/GenBank/DDBJ databases">
        <authorList>
            <person name="Sun Q."/>
            <person name="Zhou Y."/>
        </authorList>
    </citation>
    <scope>NUCLEOTIDE SEQUENCE</scope>
    <source>
        <strain evidence="2">CGMCC 1.15330</strain>
    </source>
</reference>
<proteinExistence type="predicted"/>
<dbReference type="Proteomes" id="UP000623067">
    <property type="component" value="Unassembled WGS sequence"/>
</dbReference>
<evidence type="ECO:0000313" key="2">
    <source>
        <dbReference type="EMBL" id="GGB23898.1"/>
    </source>
</evidence>
<accession>A0A916SYY7</accession>
<gene>
    <name evidence="2" type="ORF">GCM10011380_11970</name>
</gene>
<comment type="caution">
    <text evidence="2">The sequence shown here is derived from an EMBL/GenBank/DDBJ whole genome shotgun (WGS) entry which is preliminary data.</text>
</comment>
<feature type="region of interest" description="Disordered" evidence="1">
    <location>
        <begin position="1"/>
        <end position="80"/>
    </location>
</feature>
<feature type="compositionally biased region" description="Basic and acidic residues" evidence="1">
    <location>
        <begin position="12"/>
        <end position="27"/>
    </location>
</feature>
<evidence type="ECO:0000313" key="3">
    <source>
        <dbReference type="Proteomes" id="UP000623067"/>
    </source>
</evidence>
<keyword evidence="3" id="KW-1185">Reference proteome</keyword>
<reference evidence="2" key="1">
    <citation type="journal article" date="2014" name="Int. J. Syst. Evol. Microbiol.">
        <title>Complete genome sequence of Corynebacterium casei LMG S-19264T (=DSM 44701T), isolated from a smear-ripened cheese.</title>
        <authorList>
            <consortium name="US DOE Joint Genome Institute (JGI-PGF)"/>
            <person name="Walter F."/>
            <person name="Albersmeier A."/>
            <person name="Kalinowski J."/>
            <person name="Ruckert C."/>
        </authorList>
    </citation>
    <scope>NUCLEOTIDE SEQUENCE</scope>
    <source>
        <strain evidence="2">CGMCC 1.15330</strain>
    </source>
</reference>
<sequence>MTDKQPVQAAGEDGRKGAPDGVNDPHGKQGGGESAGGAYPNPQTGKAEKNDGFMSHGGQTEIDYSGSKGGEGNAVTEGED</sequence>
<protein>
    <submittedName>
        <fullName evidence="2">Uncharacterized protein</fullName>
    </submittedName>
</protein>
<dbReference type="EMBL" id="BMIH01000001">
    <property type="protein sequence ID" value="GGB23898.1"/>
    <property type="molecule type" value="Genomic_DNA"/>
</dbReference>
<dbReference type="RefSeq" id="WP_188657738.1">
    <property type="nucleotide sequence ID" value="NZ_BMIH01000001.1"/>
</dbReference>